<feature type="transmembrane region" description="Helical" evidence="6">
    <location>
        <begin position="311"/>
        <end position="332"/>
    </location>
</feature>
<keyword evidence="4 6" id="KW-1133">Transmembrane helix</keyword>
<evidence type="ECO:0000313" key="9">
    <source>
        <dbReference type="Proteomes" id="UP001159428"/>
    </source>
</evidence>
<keyword evidence="3 6" id="KW-0812">Transmembrane</keyword>
<reference evidence="8 9" key="1">
    <citation type="submission" date="2022-05" db="EMBL/GenBank/DDBJ databases">
        <authorList>
            <consortium name="Genoscope - CEA"/>
            <person name="William W."/>
        </authorList>
    </citation>
    <scope>NUCLEOTIDE SEQUENCE [LARGE SCALE GENOMIC DNA]</scope>
</reference>
<feature type="transmembrane region" description="Helical" evidence="6">
    <location>
        <begin position="174"/>
        <end position="195"/>
    </location>
</feature>
<evidence type="ECO:0000256" key="1">
    <source>
        <dbReference type="ARBA" id="ARBA00004651"/>
    </source>
</evidence>
<evidence type="ECO:0000313" key="8">
    <source>
        <dbReference type="EMBL" id="CAH3035950.1"/>
    </source>
</evidence>
<evidence type="ECO:0000256" key="5">
    <source>
        <dbReference type="ARBA" id="ARBA00023136"/>
    </source>
</evidence>
<dbReference type="InterPro" id="IPR000276">
    <property type="entry name" value="GPCR_Rhodpsn"/>
</dbReference>
<protein>
    <recommendedName>
        <fullName evidence="7">G-protein coupled receptors family 1 profile domain-containing protein</fullName>
    </recommendedName>
</protein>
<feature type="domain" description="G-protein coupled receptors family 1 profile" evidence="7">
    <location>
        <begin position="45"/>
        <end position="422"/>
    </location>
</feature>
<feature type="transmembrane region" description="Helical" evidence="6">
    <location>
        <begin position="29"/>
        <end position="53"/>
    </location>
</feature>
<dbReference type="PROSITE" id="PS50262">
    <property type="entry name" value="G_PROTEIN_RECEP_F1_2"/>
    <property type="match status" value="1"/>
</dbReference>
<dbReference type="GO" id="GO:0004930">
    <property type="term" value="F:G protein-coupled receptor activity"/>
    <property type="evidence" value="ECO:0007669"/>
    <property type="project" value="InterPro"/>
</dbReference>
<dbReference type="CDD" id="cd00637">
    <property type="entry name" value="7tm_classA_rhodopsin-like"/>
    <property type="match status" value="1"/>
</dbReference>
<dbReference type="InterPro" id="IPR017452">
    <property type="entry name" value="GPCR_Rhodpsn_7TM"/>
</dbReference>
<comment type="caution">
    <text evidence="8">The sequence shown here is derived from an EMBL/GenBank/DDBJ whole genome shotgun (WGS) entry which is preliminary data.</text>
</comment>
<feature type="transmembrane region" description="Helical" evidence="6">
    <location>
        <begin position="369"/>
        <end position="393"/>
    </location>
</feature>
<keyword evidence="9" id="KW-1185">Reference proteome</keyword>
<accession>A0AAU9VPT6</accession>
<dbReference type="Proteomes" id="UP001159428">
    <property type="component" value="Unassembled WGS sequence"/>
</dbReference>
<evidence type="ECO:0000256" key="4">
    <source>
        <dbReference type="ARBA" id="ARBA00022989"/>
    </source>
</evidence>
<feature type="transmembrane region" description="Helical" evidence="6">
    <location>
        <begin position="231"/>
        <end position="255"/>
    </location>
</feature>
<feature type="transmembrane region" description="Helical" evidence="6">
    <location>
        <begin position="399"/>
        <end position="424"/>
    </location>
</feature>
<feature type="transmembrane region" description="Helical" evidence="6">
    <location>
        <begin position="100"/>
        <end position="125"/>
    </location>
</feature>
<dbReference type="Pfam" id="PF00001">
    <property type="entry name" value="7tm_1"/>
    <property type="match status" value="1"/>
</dbReference>
<dbReference type="PANTHER" id="PTHR22750">
    <property type="entry name" value="G-PROTEIN COUPLED RECEPTOR"/>
    <property type="match status" value="1"/>
</dbReference>
<dbReference type="SUPFAM" id="SSF81321">
    <property type="entry name" value="Family A G protein-coupled receptor-like"/>
    <property type="match status" value="2"/>
</dbReference>
<dbReference type="Gene3D" id="1.20.1070.10">
    <property type="entry name" value="Rhodopsin 7-helix transmembrane proteins"/>
    <property type="match status" value="2"/>
</dbReference>
<dbReference type="GO" id="GO:0005886">
    <property type="term" value="C:plasma membrane"/>
    <property type="evidence" value="ECO:0007669"/>
    <property type="project" value="UniProtKB-SubCell"/>
</dbReference>
<feature type="transmembrane region" description="Helical" evidence="6">
    <location>
        <begin position="146"/>
        <end position="168"/>
    </location>
</feature>
<organism evidence="8 9">
    <name type="scientific">Pocillopora meandrina</name>
    <dbReference type="NCBI Taxonomy" id="46732"/>
    <lineage>
        <taxon>Eukaryota</taxon>
        <taxon>Metazoa</taxon>
        <taxon>Cnidaria</taxon>
        <taxon>Anthozoa</taxon>
        <taxon>Hexacorallia</taxon>
        <taxon>Scleractinia</taxon>
        <taxon>Astrocoeniina</taxon>
        <taxon>Pocilloporidae</taxon>
        <taxon>Pocillopora</taxon>
    </lineage>
</organism>
<evidence type="ECO:0000256" key="2">
    <source>
        <dbReference type="ARBA" id="ARBA00022475"/>
    </source>
</evidence>
<sequence length="448" mass="50969">MASSTEDGNYTIINHKYSCGIGLKETHNIILSILSIPLFISAVSGNVLIIVALQKVCSLHPPSKFLLSCLAYTDLVMNLICHPLFSAFSFSPKNSIFCYTFWILFIIALFAFRGVSLATTTAISVDRLLALLLGLRYRQVVTVRRVKFLTIFHWLLSASVAMVALYSLHLAFRIAFAAFLSCAVTSSFCYIRIYYKLRLSQAQVQDQCHEGQPNQEGIQLNRVRYKKTVTAALWVQVLFLACHLPFGLFLGFITITGLNTPFLWFSLALATDLMSTYSTLNPLLYCWRMRELRQAVKDTIKKFCYVMSHSIAFAAFLSCAVTSSFCYIRIYYKHRLSQAQVQDQGHEGQPNQEGIQMNRVRYKKTVSTALWVQVLFLACHLPFGLFLGFITITGLSTPFLWFSLALATDLMYTYSTLNPLLYCWRIRELRQAVKDTIKKFCLSQHEAT</sequence>
<keyword evidence="5 6" id="KW-0472">Membrane</keyword>
<dbReference type="PRINTS" id="PR00237">
    <property type="entry name" value="GPCRRHODOPSN"/>
</dbReference>
<name>A0AAU9VPT6_9CNID</name>
<keyword evidence="2" id="KW-1003">Cell membrane</keyword>
<comment type="subcellular location">
    <subcellularLocation>
        <location evidence="1">Cell membrane</location>
        <topology evidence="1">Multi-pass membrane protein</topology>
    </subcellularLocation>
</comment>
<gene>
    <name evidence="8" type="ORF">PMEA_00016570</name>
</gene>
<dbReference type="AlphaFoldDB" id="A0AAU9VPT6"/>
<evidence type="ECO:0000259" key="7">
    <source>
        <dbReference type="PROSITE" id="PS50262"/>
    </source>
</evidence>
<feature type="transmembrane region" description="Helical" evidence="6">
    <location>
        <begin position="65"/>
        <end position="88"/>
    </location>
</feature>
<evidence type="ECO:0000256" key="3">
    <source>
        <dbReference type="ARBA" id="ARBA00022692"/>
    </source>
</evidence>
<dbReference type="EMBL" id="CALNXJ010000003">
    <property type="protein sequence ID" value="CAH3035950.1"/>
    <property type="molecule type" value="Genomic_DNA"/>
</dbReference>
<evidence type="ECO:0000256" key="6">
    <source>
        <dbReference type="SAM" id="Phobius"/>
    </source>
</evidence>
<proteinExistence type="predicted"/>